<accession>A0A845BRY5</accession>
<organism evidence="2 3">
    <name type="scientific">Craterilacuibacter sinensis</name>
    <dbReference type="NCBI Taxonomy" id="2686017"/>
    <lineage>
        <taxon>Bacteria</taxon>
        <taxon>Pseudomonadati</taxon>
        <taxon>Pseudomonadota</taxon>
        <taxon>Betaproteobacteria</taxon>
        <taxon>Neisseriales</taxon>
        <taxon>Neisseriaceae</taxon>
        <taxon>Craterilacuibacter</taxon>
    </lineage>
</organism>
<name>A0A845BRY5_9NEIS</name>
<gene>
    <name evidence="2" type="ORF">GQF02_13140</name>
</gene>
<feature type="signal peptide" evidence="1">
    <location>
        <begin position="1"/>
        <end position="34"/>
    </location>
</feature>
<evidence type="ECO:0000256" key="1">
    <source>
        <dbReference type="SAM" id="SignalP"/>
    </source>
</evidence>
<reference evidence="2 3" key="1">
    <citation type="submission" date="2019-12" db="EMBL/GenBank/DDBJ databases">
        <title>Neisseriaceae gen. nov. sp. Genome sequencing and assembly.</title>
        <authorList>
            <person name="Liu Z."/>
            <person name="Li A."/>
        </authorList>
    </citation>
    <scope>NUCLEOTIDE SEQUENCE [LARGE SCALE GENOMIC DNA]</scope>
    <source>
        <strain evidence="2 3">B2N2-7</strain>
    </source>
</reference>
<dbReference type="InterPro" id="IPR007332">
    <property type="entry name" value="DUF411"/>
</dbReference>
<proteinExistence type="predicted"/>
<evidence type="ECO:0000313" key="2">
    <source>
        <dbReference type="EMBL" id="MXR37918.1"/>
    </source>
</evidence>
<comment type="caution">
    <text evidence="2">The sequence shown here is derived from an EMBL/GenBank/DDBJ whole genome shotgun (WGS) entry which is preliminary data.</text>
</comment>
<protein>
    <submittedName>
        <fullName evidence="2">DUF411 domain-containing protein</fullName>
    </submittedName>
</protein>
<dbReference type="AlphaFoldDB" id="A0A845BRY5"/>
<keyword evidence="1" id="KW-0732">Signal</keyword>
<keyword evidence="3" id="KW-1185">Reference proteome</keyword>
<dbReference type="Proteomes" id="UP000467214">
    <property type="component" value="Unassembled WGS sequence"/>
</dbReference>
<sequence length="156" mass="16978">MRLPLFNPSWSLSVKHQHFIVAALAAVFSLPALAAPAGVMLKDPYCGCCDAWAGHMKQNGLEVTSRIEQNMAKIKDERRVPANLRSCHTAEIGGYLFEGHVPADLVKKVLKDKPKIAGLAVPGMPMGSPGMEGPSKQAYQVVAFDRQGKTYVYANR</sequence>
<evidence type="ECO:0000313" key="3">
    <source>
        <dbReference type="Proteomes" id="UP000467214"/>
    </source>
</evidence>
<dbReference type="EMBL" id="WSSB01000013">
    <property type="protein sequence ID" value="MXR37918.1"/>
    <property type="molecule type" value="Genomic_DNA"/>
</dbReference>
<dbReference type="Pfam" id="PF04214">
    <property type="entry name" value="DUF411"/>
    <property type="match status" value="1"/>
</dbReference>
<feature type="chain" id="PRO_5032913282" evidence="1">
    <location>
        <begin position="35"/>
        <end position="156"/>
    </location>
</feature>